<proteinExistence type="predicted"/>
<comment type="caution">
    <text evidence="2">The sequence shown here is derived from an EMBL/GenBank/DDBJ whole genome shotgun (WGS) entry which is preliminary data.</text>
</comment>
<accession>A0ABS4UYS1</accession>
<dbReference type="RefSeq" id="WP_209699255.1">
    <property type="nucleotide sequence ID" value="NZ_BAAAVU010000004.1"/>
</dbReference>
<sequence>MSKALEEALGSLSASDKRALATCATEANTPWLGRLLAGLAIECARLDTEEIATLHAHEREHDAEVERLAESAEWPENPLQL</sequence>
<name>A0ABS4UYS1_9ACTN</name>
<gene>
    <name evidence="2" type="ORF">JOF29_007914</name>
</gene>
<evidence type="ECO:0000313" key="3">
    <source>
        <dbReference type="Proteomes" id="UP000755585"/>
    </source>
</evidence>
<evidence type="ECO:0000256" key="1">
    <source>
        <dbReference type="SAM" id="MobiDB-lite"/>
    </source>
</evidence>
<protein>
    <submittedName>
        <fullName evidence="2">Uncharacterized protein</fullName>
    </submittedName>
</protein>
<dbReference type="EMBL" id="JAGINT010000002">
    <property type="protein sequence ID" value="MBP2356804.1"/>
    <property type="molecule type" value="Genomic_DNA"/>
</dbReference>
<organism evidence="2 3">
    <name type="scientific">Kribbella aluminosa</name>
    <dbReference type="NCBI Taxonomy" id="416017"/>
    <lineage>
        <taxon>Bacteria</taxon>
        <taxon>Bacillati</taxon>
        <taxon>Actinomycetota</taxon>
        <taxon>Actinomycetes</taxon>
        <taxon>Propionibacteriales</taxon>
        <taxon>Kribbellaceae</taxon>
        <taxon>Kribbella</taxon>
    </lineage>
</organism>
<evidence type="ECO:0000313" key="2">
    <source>
        <dbReference type="EMBL" id="MBP2356804.1"/>
    </source>
</evidence>
<dbReference type="Proteomes" id="UP000755585">
    <property type="component" value="Unassembled WGS sequence"/>
</dbReference>
<feature type="region of interest" description="Disordered" evidence="1">
    <location>
        <begin position="62"/>
        <end position="81"/>
    </location>
</feature>
<keyword evidence="3" id="KW-1185">Reference proteome</keyword>
<reference evidence="2 3" key="1">
    <citation type="submission" date="2021-03" db="EMBL/GenBank/DDBJ databases">
        <title>Sequencing the genomes of 1000 actinobacteria strains.</title>
        <authorList>
            <person name="Klenk H.-P."/>
        </authorList>
    </citation>
    <scope>NUCLEOTIDE SEQUENCE [LARGE SCALE GENOMIC DNA]</scope>
    <source>
        <strain evidence="2 3">DSM 18824</strain>
    </source>
</reference>